<dbReference type="Proteomes" id="UP000663880">
    <property type="component" value="Unassembled WGS sequence"/>
</dbReference>
<dbReference type="Pfam" id="PF03216">
    <property type="entry name" value="Rhabdo_ncap_2"/>
    <property type="match status" value="1"/>
</dbReference>
<evidence type="ECO:0000313" key="2">
    <source>
        <dbReference type="EMBL" id="CAF4935732.1"/>
    </source>
</evidence>
<dbReference type="EMBL" id="CAJOBZ010000064">
    <property type="protein sequence ID" value="CAF4935732.1"/>
    <property type="molecule type" value="Genomic_DNA"/>
</dbReference>
<dbReference type="OrthoDB" id="6926031at2759"/>
<evidence type="ECO:0000313" key="3">
    <source>
        <dbReference type="Proteomes" id="UP000663880"/>
    </source>
</evidence>
<dbReference type="InterPro" id="IPR004902">
    <property type="entry name" value="Rhabdo_ncap_2"/>
</dbReference>
<evidence type="ECO:0000256" key="1">
    <source>
        <dbReference type="ARBA" id="ARBA00004328"/>
    </source>
</evidence>
<comment type="caution">
    <text evidence="2">The sequence shown here is derived from an EMBL/GenBank/DDBJ whole genome shotgun (WGS) entry which is preliminary data.</text>
</comment>
<reference evidence="2" key="1">
    <citation type="submission" date="2021-02" db="EMBL/GenBank/DDBJ databases">
        <authorList>
            <person name="Steward A R."/>
        </authorList>
    </citation>
    <scope>NUCLEOTIDE SEQUENCE</scope>
</reference>
<comment type="subcellular location">
    <subcellularLocation>
        <location evidence="1">Virion</location>
    </subcellularLocation>
</comment>
<keyword evidence="3" id="KW-1185">Reference proteome</keyword>
<name>A0A821X7B0_9NEOP</name>
<sequence length="399" mass="44559">MTFPSSCLEAGTQRAILIRYINLYSTGEVASGYSAFDIIAAAIAIFPPEDCTRASSTIWEESDYGGADSLIETSPEFTVGEEGRQSPSTARVLKVSSKAPSQSFLDEMRRTLEATDATAAQGKGLIQVRRVLGYTALTMVRMLVKDVNQMASAFSKAQYRKNLIALLSMKDPIYCPPCAKALEHAQDAFNKQLSRPILLFSKLVNLWTLLTQKQEKKMAAMLGASCLTHTSYNGMALIHLLIEVLHHFNVDWPSLCKQLFFDITRESWVKVAKFMKEFQKKGNVQYTQPWARVIDDGYLKDMSGAENFILCTIFAAALDETIDGSGGVWDSQWAKNRQAETEDIKKIGLALRQLYTKKLSDVRAITDDAQRVLDLAKKSSPQLPHAKRAIESRLNRHEV</sequence>
<gene>
    <name evidence="2" type="ORF">PMACD_LOCUS14248</name>
</gene>
<proteinExistence type="predicted"/>
<accession>A0A821X7B0</accession>
<dbReference type="AlphaFoldDB" id="A0A821X7B0"/>
<protein>
    <submittedName>
        <fullName evidence="2">Uncharacterized protein</fullName>
    </submittedName>
</protein>
<organism evidence="2 3">
    <name type="scientific">Pieris macdunnoughi</name>
    <dbReference type="NCBI Taxonomy" id="345717"/>
    <lineage>
        <taxon>Eukaryota</taxon>
        <taxon>Metazoa</taxon>
        <taxon>Ecdysozoa</taxon>
        <taxon>Arthropoda</taxon>
        <taxon>Hexapoda</taxon>
        <taxon>Insecta</taxon>
        <taxon>Pterygota</taxon>
        <taxon>Neoptera</taxon>
        <taxon>Endopterygota</taxon>
        <taxon>Lepidoptera</taxon>
        <taxon>Glossata</taxon>
        <taxon>Ditrysia</taxon>
        <taxon>Papilionoidea</taxon>
        <taxon>Pieridae</taxon>
        <taxon>Pierinae</taxon>
        <taxon>Pieris</taxon>
    </lineage>
</organism>